<keyword evidence="3" id="KW-1185">Reference proteome</keyword>
<evidence type="ECO:0000313" key="3">
    <source>
        <dbReference type="Proteomes" id="UP001279734"/>
    </source>
</evidence>
<sequence length="143" mass="15909">MIKIKNITKVQQTQELSPPKFMDSPPKNPYSTHSRYKIPTPDQQPSTAAQSVPLPQLIKEHQNSHSKDSSKLARPEDSPPQQKTVSELQQLLQLLKTIKPVVHTQRTADGNGGHISNLNHTIQQVAVPSRGRNCVSNQAFSAY</sequence>
<feature type="compositionally biased region" description="Basic and acidic residues" evidence="1">
    <location>
        <begin position="58"/>
        <end position="77"/>
    </location>
</feature>
<dbReference type="AlphaFoldDB" id="A0AAD3Y8S2"/>
<feature type="region of interest" description="Disordered" evidence="1">
    <location>
        <begin position="1"/>
        <end position="85"/>
    </location>
</feature>
<dbReference type="EMBL" id="BSYO01000041">
    <property type="protein sequence ID" value="GMH31754.1"/>
    <property type="molecule type" value="Genomic_DNA"/>
</dbReference>
<name>A0AAD3Y8S2_NEPGR</name>
<protein>
    <submittedName>
        <fullName evidence="2">Uncharacterized protein</fullName>
    </submittedName>
</protein>
<gene>
    <name evidence="2" type="ORF">Nepgr_033598</name>
</gene>
<accession>A0AAD3Y8S2</accession>
<proteinExistence type="predicted"/>
<evidence type="ECO:0000256" key="1">
    <source>
        <dbReference type="SAM" id="MobiDB-lite"/>
    </source>
</evidence>
<feature type="compositionally biased region" description="Polar residues" evidence="1">
    <location>
        <begin position="41"/>
        <end position="50"/>
    </location>
</feature>
<organism evidence="2 3">
    <name type="scientific">Nepenthes gracilis</name>
    <name type="common">Slender pitcher plant</name>
    <dbReference type="NCBI Taxonomy" id="150966"/>
    <lineage>
        <taxon>Eukaryota</taxon>
        <taxon>Viridiplantae</taxon>
        <taxon>Streptophyta</taxon>
        <taxon>Embryophyta</taxon>
        <taxon>Tracheophyta</taxon>
        <taxon>Spermatophyta</taxon>
        <taxon>Magnoliopsida</taxon>
        <taxon>eudicotyledons</taxon>
        <taxon>Gunneridae</taxon>
        <taxon>Pentapetalae</taxon>
        <taxon>Caryophyllales</taxon>
        <taxon>Nepenthaceae</taxon>
        <taxon>Nepenthes</taxon>
    </lineage>
</organism>
<dbReference type="Proteomes" id="UP001279734">
    <property type="component" value="Unassembled WGS sequence"/>
</dbReference>
<reference evidence="2" key="1">
    <citation type="submission" date="2023-05" db="EMBL/GenBank/DDBJ databases">
        <title>Nepenthes gracilis genome sequencing.</title>
        <authorList>
            <person name="Fukushima K."/>
        </authorList>
    </citation>
    <scope>NUCLEOTIDE SEQUENCE</scope>
    <source>
        <strain evidence="2">SING2019-196</strain>
    </source>
</reference>
<comment type="caution">
    <text evidence="2">The sequence shown here is derived from an EMBL/GenBank/DDBJ whole genome shotgun (WGS) entry which is preliminary data.</text>
</comment>
<evidence type="ECO:0000313" key="2">
    <source>
        <dbReference type="EMBL" id="GMH31754.1"/>
    </source>
</evidence>